<feature type="transmembrane region" description="Helical" evidence="1">
    <location>
        <begin position="20"/>
        <end position="49"/>
    </location>
</feature>
<evidence type="ECO:0000313" key="2">
    <source>
        <dbReference type="EMBL" id="GLV56037.1"/>
    </source>
</evidence>
<proteinExistence type="predicted"/>
<comment type="caution">
    <text evidence="2">The sequence shown here is derived from an EMBL/GenBank/DDBJ whole genome shotgun (WGS) entry which is preliminary data.</text>
</comment>
<evidence type="ECO:0008006" key="4">
    <source>
        <dbReference type="Google" id="ProtNLM"/>
    </source>
</evidence>
<organism evidence="2 3">
    <name type="scientific">Dictyobacter halimunensis</name>
    <dbReference type="NCBI Taxonomy" id="3026934"/>
    <lineage>
        <taxon>Bacteria</taxon>
        <taxon>Bacillati</taxon>
        <taxon>Chloroflexota</taxon>
        <taxon>Ktedonobacteria</taxon>
        <taxon>Ktedonobacterales</taxon>
        <taxon>Dictyobacteraceae</taxon>
        <taxon>Dictyobacter</taxon>
    </lineage>
</organism>
<evidence type="ECO:0000256" key="1">
    <source>
        <dbReference type="SAM" id="Phobius"/>
    </source>
</evidence>
<feature type="transmembrane region" description="Helical" evidence="1">
    <location>
        <begin position="70"/>
        <end position="93"/>
    </location>
</feature>
<dbReference type="Pfam" id="PF13197">
    <property type="entry name" value="DUF4013"/>
    <property type="match status" value="1"/>
</dbReference>
<dbReference type="Proteomes" id="UP001344906">
    <property type="component" value="Unassembled WGS sequence"/>
</dbReference>
<accession>A0ABQ6FQN7</accession>
<gene>
    <name evidence="2" type="ORF">KDH_28810</name>
</gene>
<sequence>MILTQALRYPFQGRGWTRRLLALTLLQLIPVIGQLMLLGYGLEIVRAVYAGEANLPPIRWQQALGNGLRMIMAGLLYCLPILITGAIIGMSTIGLRVNTGSMGTLSIILSIGIPLIAIVGGLLMSSHKQTQTGAALKQAPKSGSIFAKIVPLFVMILAIFVLQAVVSDTNFRRPNAATIALYVLLTLLISVIGLGLGLGGVRQAIMQRGLFSPTTSITLLLQHRATTSILILNLFLLGVITLLVSCLGLVLLVLPGLFTIVVCSLAMWYLFARYGMQIGITSINSTTPSNNVSFSETPTVI</sequence>
<feature type="transmembrane region" description="Helical" evidence="1">
    <location>
        <begin position="105"/>
        <end position="124"/>
    </location>
</feature>
<reference evidence="2 3" key="1">
    <citation type="submission" date="2023-02" db="EMBL/GenBank/DDBJ databases">
        <title>Dictyobacter halimunensis sp. nov., a new member of the class Ktedonobacteria from forest soil in a geothermal area.</title>
        <authorList>
            <person name="Rachmania M.K."/>
            <person name="Ningsih F."/>
            <person name="Sakai Y."/>
            <person name="Yabe S."/>
            <person name="Yokota A."/>
            <person name="Sjamsuridzal W."/>
        </authorList>
    </citation>
    <scope>NUCLEOTIDE SEQUENCE [LARGE SCALE GENOMIC DNA]</scope>
    <source>
        <strain evidence="2 3">S3.2.2.5</strain>
    </source>
</reference>
<dbReference type="InterPro" id="IPR025098">
    <property type="entry name" value="DUF4013"/>
</dbReference>
<feature type="transmembrane region" description="Helical" evidence="1">
    <location>
        <begin position="221"/>
        <end position="243"/>
    </location>
</feature>
<keyword evidence="3" id="KW-1185">Reference proteome</keyword>
<keyword evidence="1" id="KW-0812">Transmembrane</keyword>
<keyword evidence="1" id="KW-0472">Membrane</keyword>
<name>A0ABQ6FQN7_9CHLR</name>
<protein>
    <recommendedName>
        <fullName evidence="4">DUF4013 domain-containing protein</fullName>
    </recommendedName>
</protein>
<feature type="transmembrane region" description="Helical" evidence="1">
    <location>
        <begin position="145"/>
        <end position="167"/>
    </location>
</feature>
<feature type="transmembrane region" description="Helical" evidence="1">
    <location>
        <begin position="249"/>
        <end position="271"/>
    </location>
</feature>
<evidence type="ECO:0000313" key="3">
    <source>
        <dbReference type="Proteomes" id="UP001344906"/>
    </source>
</evidence>
<dbReference type="RefSeq" id="WP_338250901.1">
    <property type="nucleotide sequence ID" value="NZ_BSRI01000001.1"/>
</dbReference>
<feature type="transmembrane region" description="Helical" evidence="1">
    <location>
        <begin position="179"/>
        <end position="201"/>
    </location>
</feature>
<dbReference type="EMBL" id="BSRI01000001">
    <property type="protein sequence ID" value="GLV56037.1"/>
    <property type="molecule type" value="Genomic_DNA"/>
</dbReference>
<keyword evidence="1" id="KW-1133">Transmembrane helix</keyword>